<dbReference type="GO" id="GO:0032259">
    <property type="term" value="P:methylation"/>
    <property type="evidence" value="ECO:0007669"/>
    <property type="project" value="UniProtKB-KW"/>
</dbReference>
<keyword evidence="2" id="KW-1185">Reference proteome</keyword>
<evidence type="ECO:0000313" key="1">
    <source>
        <dbReference type="EMBL" id="SQD80713.1"/>
    </source>
</evidence>
<keyword evidence="1" id="KW-0489">Methyltransferase</keyword>
<proteinExistence type="predicted"/>
<dbReference type="InterPro" id="IPR029063">
    <property type="entry name" value="SAM-dependent_MTases_sf"/>
</dbReference>
<dbReference type="AlphaFoldDB" id="A0A330LVK9"/>
<dbReference type="KEGG" id="mya:MORIYA_4261"/>
<gene>
    <name evidence="1" type="ORF">MORIYA_4261</name>
</gene>
<name>A0A330LVK9_9GAMM</name>
<accession>A0A330LVK9</accession>
<dbReference type="PANTHER" id="PTHR43861">
    <property type="entry name" value="TRANS-ACONITATE 2-METHYLTRANSFERASE-RELATED"/>
    <property type="match status" value="1"/>
</dbReference>
<protein>
    <submittedName>
        <fullName evidence="1">Type 11 methyltransferase</fullName>
    </submittedName>
</protein>
<keyword evidence="1" id="KW-0808">Transferase</keyword>
<sequence length="305" mass="34322">MKNNEISIYLSLLGMADDYKFVAVDCEICGFDQHSTLLESVLGPDNKPVGLPVLGCEKCGHVYQKYVFEASFYQDYYNKFYRLNLFGQSEPDKQFFMDQVKRGYFLFNSLQPWLTQKGKLVDVGCSAGGLMIPFAKNGWNVQGNDPDLAYAKYGKEIGLDIESISAEQMTPESSEADLIIINGSLEHVYDVNQVMKKCRQIINPGGHLLIEGRALGYGIQLGFLTHNHRRYLSSHTIELLMLKHGWQPVYTTDDPICGPTRPGAIFVLAKAVDMVDERDITHASNFSHNNFKTTVQPQLEAMSIN</sequence>
<dbReference type="GO" id="GO:0008168">
    <property type="term" value="F:methyltransferase activity"/>
    <property type="evidence" value="ECO:0007669"/>
    <property type="project" value="UniProtKB-KW"/>
</dbReference>
<dbReference type="SUPFAM" id="SSF53335">
    <property type="entry name" value="S-adenosyl-L-methionine-dependent methyltransferases"/>
    <property type="match status" value="1"/>
</dbReference>
<dbReference type="Gene3D" id="3.40.50.150">
    <property type="entry name" value="Vaccinia Virus protein VP39"/>
    <property type="match status" value="1"/>
</dbReference>
<dbReference type="Proteomes" id="UP000250163">
    <property type="component" value="Chromosome MORIYA"/>
</dbReference>
<evidence type="ECO:0000313" key="2">
    <source>
        <dbReference type="Proteomes" id="UP000250163"/>
    </source>
</evidence>
<dbReference type="CDD" id="cd02440">
    <property type="entry name" value="AdoMet_MTases"/>
    <property type="match status" value="1"/>
</dbReference>
<dbReference type="OrthoDB" id="2370471at2"/>
<dbReference type="Pfam" id="PF13489">
    <property type="entry name" value="Methyltransf_23"/>
    <property type="match status" value="1"/>
</dbReference>
<organism evidence="1 2">
    <name type="scientific">Moritella yayanosii</name>
    <dbReference type="NCBI Taxonomy" id="69539"/>
    <lineage>
        <taxon>Bacteria</taxon>
        <taxon>Pseudomonadati</taxon>
        <taxon>Pseudomonadota</taxon>
        <taxon>Gammaproteobacteria</taxon>
        <taxon>Alteromonadales</taxon>
        <taxon>Moritellaceae</taxon>
        <taxon>Moritella</taxon>
    </lineage>
</organism>
<dbReference type="RefSeq" id="WP_112718216.1">
    <property type="nucleotide sequence ID" value="NZ_LS483250.1"/>
</dbReference>
<reference evidence="2" key="1">
    <citation type="submission" date="2018-05" db="EMBL/GenBank/DDBJ databases">
        <authorList>
            <person name="Cea G.-C."/>
            <person name="William W."/>
        </authorList>
    </citation>
    <scope>NUCLEOTIDE SEQUENCE [LARGE SCALE GENOMIC DNA]</scope>
    <source>
        <strain evidence="2">DB21MT 5</strain>
    </source>
</reference>
<dbReference type="PANTHER" id="PTHR43861:SF5">
    <property type="entry name" value="BLL5978 PROTEIN"/>
    <property type="match status" value="1"/>
</dbReference>
<dbReference type="EMBL" id="LS483250">
    <property type="protein sequence ID" value="SQD80713.1"/>
    <property type="molecule type" value="Genomic_DNA"/>
</dbReference>